<reference evidence="7 8" key="1">
    <citation type="submission" date="2017-12" db="EMBL/GenBank/DDBJ databases">
        <title>Sequencing, de novo assembly and annotation of complete genome of a new Thraustochytrid species, strain FCC1311.</title>
        <authorList>
            <person name="Sedici K."/>
            <person name="Godart F."/>
            <person name="Aiese Cigliano R."/>
            <person name="Sanseverino W."/>
            <person name="Barakat M."/>
            <person name="Ortet P."/>
            <person name="Marechal E."/>
            <person name="Cagnac O."/>
            <person name="Amato A."/>
        </authorList>
    </citation>
    <scope>NUCLEOTIDE SEQUENCE [LARGE SCALE GENOMIC DNA]</scope>
</reference>
<dbReference type="Gene3D" id="1.25.40.10">
    <property type="entry name" value="Tetratricopeptide repeat domain"/>
    <property type="match status" value="1"/>
</dbReference>
<keyword evidence="4 7" id="KW-0413">Isomerase</keyword>
<evidence type="ECO:0000256" key="1">
    <source>
        <dbReference type="ARBA" id="ARBA00000971"/>
    </source>
</evidence>
<dbReference type="InParanoid" id="A0A2R5G3C9"/>
<dbReference type="InterPro" id="IPR050754">
    <property type="entry name" value="FKBP4/5/8-like"/>
</dbReference>
<accession>A0A2R5G3C9</accession>
<feature type="repeat" description="TPR" evidence="5">
    <location>
        <begin position="189"/>
        <end position="222"/>
    </location>
</feature>
<gene>
    <name evidence="7" type="ORF">FCC1311_004662</name>
</gene>
<comment type="caution">
    <text evidence="7">The sequence shown here is derived from an EMBL/GenBank/DDBJ whole genome shotgun (WGS) entry which is preliminary data.</text>
</comment>
<dbReference type="Pfam" id="PF13181">
    <property type="entry name" value="TPR_8"/>
    <property type="match status" value="1"/>
</dbReference>
<comment type="catalytic activity">
    <reaction evidence="1">
        <text>[protein]-peptidylproline (omega=180) = [protein]-peptidylproline (omega=0)</text>
        <dbReference type="Rhea" id="RHEA:16237"/>
        <dbReference type="Rhea" id="RHEA-COMP:10747"/>
        <dbReference type="Rhea" id="RHEA-COMP:10748"/>
        <dbReference type="ChEBI" id="CHEBI:83833"/>
        <dbReference type="ChEBI" id="CHEBI:83834"/>
        <dbReference type="EC" id="5.2.1.8"/>
    </reaction>
</comment>
<feature type="region of interest" description="Disordered" evidence="6">
    <location>
        <begin position="44"/>
        <end position="74"/>
    </location>
</feature>
<dbReference type="SUPFAM" id="SSF48452">
    <property type="entry name" value="TPR-like"/>
    <property type="match status" value="1"/>
</dbReference>
<dbReference type="EMBL" id="BEYU01000005">
    <property type="protein sequence ID" value="GBG24248.1"/>
    <property type="molecule type" value="Genomic_DNA"/>
</dbReference>
<organism evidence="7 8">
    <name type="scientific">Hondaea fermentalgiana</name>
    <dbReference type="NCBI Taxonomy" id="2315210"/>
    <lineage>
        <taxon>Eukaryota</taxon>
        <taxon>Sar</taxon>
        <taxon>Stramenopiles</taxon>
        <taxon>Bigyra</taxon>
        <taxon>Labyrinthulomycetes</taxon>
        <taxon>Thraustochytrida</taxon>
        <taxon>Thraustochytriidae</taxon>
        <taxon>Hondaea</taxon>
    </lineage>
</organism>
<dbReference type="PROSITE" id="PS50293">
    <property type="entry name" value="TPR_REGION"/>
    <property type="match status" value="1"/>
</dbReference>
<evidence type="ECO:0000313" key="7">
    <source>
        <dbReference type="EMBL" id="GBG24248.1"/>
    </source>
</evidence>
<dbReference type="SMART" id="SM00028">
    <property type="entry name" value="TPR"/>
    <property type="match status" value="2"/>
</dbReference>
<keyword evidence="3" id="KW-0697">Rotamase</keyword>
<evidence type="ECO:0000256" key="3">
    <source>
        <dbReference type="ARBA" id="ARBA00023110"/>
    </source>
</evidence>
<keyword evidence="5" id="KW-0802">TPR repeat</keyword>
<proteinExistence type="predicted"/>
<feature type="region of interest" description="Disordered" evidence="6">
    <location>
        <begin position="1"/>
        <end position="29"/>
    </location>
</feature>
<evidence type="ECO:0000256" key="4">
    <source>
        <dbReference type="ARBA" id="ARBA00023235"/>
    </source>
</evidence>
<dbReference type="EC" id="5.2.1.8" evidence="2"/>
<dbReference type="AlphaFoldDB" id="A0A2R5G3C9"/>
<protein>
    <recommendedName>
        <fullName evidence="2">peptidylprolyl isomerase</fullName>
        <ecNumber evidence="2">5.2.1.8</ecNumber>
    </recommendedName>
</protein>
<name>A0A2R5G3C9_9STRA</name>
<feature type="compositionally biased region" description="Low complexity" evidence="6">
    <location>
        <begin position="10"/>
        <end position="22"/>
    </location>
</feature>
<dbReference type="Proteomes" id="UP000241890">
    <property type="component" value="Unassembled WGS sequence"/>
</dbReference>
<dbReference type="InterPro" id="IPR019734">
    <property type="entry name" value="TPR_rpt"/>
</dbReference>
<dbReference type="GO" id="GO:0003755">
    <property type="term" value="F:peptidyl-prolyl cis-trans isomerase activity"/>
    <property type="evidence" value="ECO:0007669"/>
    <property type="project" value="UniProtKB-EC"/>
</dbReference>
<evidence type="ECO:0000313" key="8">
    <source>
        <dbReference type="Proteomes" id="UP000241890"/>
    </source>
</evidence>
<evidence type="ECO:0000256" key="2">
    <source>
        <dbReference type="ARBA" id="ARBA00013194"/>
    </source>
</evidence>
<dbReference type="PROSITE" id="PS50005">
    <property type="entry name" value="TPR"/>
    <property type="match status" value="1"/>
</dbReference>
<dbReference type="InterPro" id="IPR011990">
    <property type="entry name" value="TPR-like_helical_dom_sf"/>
</dbReference>
<dbReference type="OrthoDB" id="2423701at2759"/>
<evidence type="ECO:0000256" key="6">
    <source>
        <dbReference type="SAM" id="MobiDB-lite"/>
    </source>
</evidence>
<evidence type="ECO:0000256" key="5">
    <source>
        <dbReference type="PROSITE-ProRule" id="PRU00339"/>
    </source>
</evidence>
<keyword evidence="8" id="KW-1185">Reference proteome</keyword>
<dbReference type="PANTHER" id="PTHR46512">
    <property type="entry name" value="PEPTIDYLPROLYL ISOMERASE"/>
    <property type="match status" value="1"/>
</dbReference>
<dbReference type="PANTHER" id="PTHR46512:SF9">
    <property type="entry name" value="PEPTIDYLPROLYL ISOMERASE"/>
    <property type="match status" value="1"/>
</dbReference>
<sequence>MAGSGMPSDLLATALQQGAAGAREGERLVSEAEHRAHEVRAARMRSAEEKEMQQGGAEEVVAREASQQGVATRRPRGDWAETYAMWSDWHAEEAYQEKVAMEEKRLAASAQRAQIAGCNHDHSAERELMEKSTRVKLDECRVFREEGNAWFEEGQYFRASEKYRRVTIWLDYTFPDTDEELKEMQEVHLPALVNLAVCFLKLGDAAQAMELARRALDMDPDNLKALYCRAKANRLEDKFEEASVYLKRALALDSENFELRKEAALLRNKASRYREDSKLRAQAMFRGAGNAERAQLLRIG</sequence>